<organism evidence="3 4">
    <name type="scientific">Cytospora paraplurivora</name>
    <dbReference type="NCBI Taxonomy" id="2898453"/>
    <lineage>
        <taxon>Eukaryota</taxon>
        <taxon>Fungi</taxon>
        <taxon>Dikarya</taxon>
        <taxon>Ascomycota</taxon>
        <taxon>Pezizomycotina</taxon>
        <taxon>Sordariomycetes</taxon>
        <taxon>Sordariomycetidae</taxon>
        <taxon>Diaporthales</taxon>
        <taxon>Cytosporaceae</taxon>
        <taxon>Cytospora</taxon>
    </lineage>
</organism>
<feature type="region of interest" description="Disordered" evidence="1">
    <location>
        <begin position="560"/>
        <end position="755"/>
    </location>
</feature>
<evidence type="ECO:0000313" key="3">
    <source>
        <dbReference type="EMBL" id="KAK7746343.1"/>
    </source>
</evidence>
<feature type="compositionally biased region" description="Polar residues" evidence="1">
    <location>
        <begin position="643"/>
        <end position="656"/>
    </location>
</feature>
<gene>
    <name evidence="3" type="primary">CEX1</name>
    <name evidence="3" type="ORF">SLS53_002302</name>
</gene>
<dbReference type="Proteomes" id="UP001320245">
    <property type="component" value="Unassembled WGS sequence"/>
</dbReference>
<dbReference type="InterPro" id="IPR011989">
    <property type="entry name" value="ARM-like"/>
</dbReference>
<keyword evidence="4" id="KW-1185">Reference proteome</keyword>
<dbReference type="AlphaFoldDB" id="A0AAN9YIK0"/>
<accession>A0AAN9YIK0</accession>
<feature type="compositionally biased region" description="Acidic residues" evidence="1">
    <location>
        <begin position="746"/>
        <end position="755"/>
    </location>
</feature>
<dbReference type="InterPro" id="IPR011009">
    <property type="entry name" value="Kinase-like_dom_sf"/>
</dbReference>
<evidence type="ECO:0000256" key="1">
    <source>
        <dbReference type="SAM" id="MobiDB-lite"/>
    </source>
</evidence>
<dbReference type="SUPFAM" id="SSF56112">
    <property type="entry name" value="Protein kinase-like (PK-like)"/>
    <property type="match status" value="1"/>
</dbReference>
<feature type="compositionally biased region" description="Basic and acidic residues" evidence="1">
    <location>
        <begin position="735"/>
        <end position="745"/>
    </location>
</feature>
<dbReference type="GO" id="GO:0006409">
    <property type="term" value="P:tRNA export from nucleus"/>
    <property type="evidence" value="ECO:0007669"/>
    <property type="project" value="TreeGrafter"/>
</dbReference>
<dbReference type="Gene3D" id="3.30.200.20">
    <property type="entry name" value="Phosphorylase Kinase, domain 1"/>
    <property type="match status" value="1"/>
</dbReference>
<sequence>MDFLKSAVASAIAKGPAFPYSFGDIVDVDQSIWTLYNGTKREDGSNCSIFSFDITAHRSQLPLAKNALKKLRTLRHPGVIKVLDTVERTIKFINDEASSIHGNLRVGSIYTSESGEWKLGGFEVLSNVKDDDAIIYTYGSMLPDSGKYTPPELRSGWDAIKKSPHYVVDSFNLGTLILESFSDDFSGADQAGQTKNVPPSMHVSYKRLVNANPKARLSVGHFLEQGLRRGAFFDTPLIKLTDGVDNLGVKSVEERDAFLDDLDQLTDDFPEDFFKMKVLPELLKSVEFGGGGAKAFSVVMKIATKLSDDDFNSKVTPVVIRLFQNPDRAIRVCLLDSLPLMIDRLPQKVVNDKIFPNLVGGFTDLAPVVREQTLKSVLTIIGKLSDRTINGELIKCLAKTSNDEQPGIRTNTTICLGKIAKNLGASSRSKVLIAAFTRSLRDPFVHARNASLLALSVTGDCFSEEDTALRILPAICPLLIDKEKVVRDQAVKTLDVYMQKIKKAAADMPDTVLPPPQTSEQAGAPRMSTPQPTESAAASWAGWAISSFTNKVSAAAGEIQPTASNGSTPAPEVKRPAPSAESGSASTLHRQAVKSPQPAPSTLSRASSNAGGESYFADPDPVDDNDAWGEMDDNDNLFDDAATATNDSLASSTTFLATPKKGPSRPISSSGSGSAKPFGDDEEPDFAGWLASQQKSKVGGKPLPKGLTKSSAKTTTTTATKKPVSKAAAKPVVAKKIDTKPKDTVDDADGWGDGW</sequence>
<reference evidence="3 4" key="1">
    <citation type="journal article" date="2023" name="PLoS ONE">
        <title>Cytospora paraplurivora sp. nov. isolated from orchards with fruit tree decline syndrome in Ontario, Canada.</title>
        <authorList>
            <person name="Ilyukhin E."/>
            <person name="Nguyen H.D.T."/>
            <person name="Castle A.J."/>
            <person name="Ellouze W."/>
        </authorList>
    </citation>
    <scope>NUCLEOTIDE SEQUENCE [LARGE SCALE GENOMIC DNA]</scope>
    <source>
        <strain evidence="3 4">FDS-564</strain>
    </source>
</reference>
<feature type="compositionally biased region" description="Acidic residues" evidence="1">
    <location>
        <begin position="620"/>
        <end position="638"/>
    </location>
</feature>
<dbReference type="EMBL" id="JAJSPL020000006">
    <property type="protein sequence ID" value="KAK7746343.1"/>
    <property type="molecule type" value="Genomic_DNA"/>
</dbReference>
<dbReference type="SUPFAM" id="SSF48371">
    <property type="entry name" value="ARM repeat"/>
    <property type="match status" value="1"/>
</dbReference>
<dbReference type="InterPro" id="IPR051177">
    <property type="entry name" value="CIK-Related_Protein"/>
</dbReference>
<dbReference type="PANTHER" id="PTHR12984">
    <property type="entry name" value="SCY1-RELATED S/T PROTEIN KINASE-LIKE"/>
    <property type="match status" value="1"/>
</dbReference>
<dbReference type="GO" id="GO:0004672">
    <property type="term" value="F:protein kinase activity"/>
    <property type="evidence" value="ECO:0007669"/>
    <property type="project" value="InterPro"/>
</dbReference>
<proteinExistence type="predicted"/>
<dbReference type="GO" id="GO:0005524">
    <property type="term" value="F:ATP binding"/>
    <property type="evidence" value="ECO:0007669"/>
    <property type="project" value="InterPro"/>
</dbReference>
<name>A0AAN9YIK0_9PEZI</name>
<dbReference type="GO" id="GO:0005737">
    <property type="term" value="C:cytoplasm"/>
    <property type="evidence" value="ECO:0007669"/>
    <property type="project" value="TreeGrafter"/>
</dbReference>
<dbReference type="InterPro" id="IPR016024">
    <property type="entry name" value="ARM-type_fold"/>
</dbReference>
<evidence type="ECO:0000313" key="4">
    <source>
        <dbReference type="Proteomes" id="UP001320245"/>
    </source>
</evidence>
<protein>
    <submittedName>
        <fullName evidence="3">Nuclear aminoacylation-dependent tRNA export pathway component</fullName>
    </submittedName>
</protein>
<feature type="compositionally biased region" description="Polar residues" evidence="1">
    <location>
        <begin position="600"/>
        <end position="611"/>
    </location>
</feature>
<feature type="domain" description="Protein kinase" evidence="2">
    <location>
        <begin position="1"/>
        <end position="233"/>
    </location>
</feature>
<comment type="caution">
    <text evidence="3">The sequence shown here is derived from an EMBL/GenBank/DDBJ whole genome shotgun (WGS) entry which is preliminary data.</text>
</comment>
<feature type="compositionally biased region" description="Low complexity" evidence="1">
    <location>
        <begin position="659"/>
        <end position="677"/>
    </location>
</feature>
<evidence type="ECO:0000259" key="2">
    <source>
        <dbReference type="PROSITE" id="PS50011"/>
    </source>
</evidence>
<feature type="region of interest" description="Disordered" evidence="1">
    <location>
        <begin position="507"/>
        <end position="538"/>
    </location>
</feature>
<feature type="compositionally biased region" description="Low complexity" evidence="1">
    <location>
        <begin position="708"/>
        <end position="734"/>
    </location>
</feature>
<dbReference type="InterPro" id="IPR000719">
    <property type="entry name" value="Prot_kinase_dom"/>
</dbReference>
<dbReference type="PROSITE" id="PS50011">
    <property type="entry name" value="PROTEIN_KINASE_DOM"/>
    <property type="match status" value="1"/>
</dbReference>
<dbReference type="Gene3D" id="1.25.10.10">
    <property type="entry name" value="Leucine-rich Repeat Variant"/>
    <property type="match status" value="1"/>
</dbReference>
<dbReference type="PANTHER" id="PTHR12984:SF3">
    <property type="entry name" value="N-TERMINAL KINASE-LIKE PROTEIN"/>
    <property type="match status" value="1"/>
</dbReference>